<gene>
    <name evidence="3" type="ORF">EI42_01439</name>
</gene>
<evidence type="ECO:0000313" key="4">
    <source>
        <dbReference type="Proteomes" id="UP000248806"/>
    </source>
</evidence>
<feature type="domain" description="ABC-type glycine betaine transport system substrate-binding" evidence="2">
    <location>
        <begin position="40"/>
        <end position="308"/>
    </location>
</feature>
<dbReference type="EMBL" id="QKUF01000003">
    <property type="protein sequence ID" value="PZW32894.1"/>
    <property type="molecule type" value="Genomic_DNA"/>
</dbReference>
<proteinExistence type="predicted"/>
<evidence type="ECO:0000256" key="1">
    <source>
        <dbReference type="SAM" id="SignalP"/>
    </source>
</evidence>
<dbReference type="Proteomes" id="UP000248806">
    <property type="component" value="Unassembled WGS sequence"/>
</dbReference>
<keyword evidence="4" id="KW-1185">Reference proteome</keyword>
<dbReference type="GO" id="GO:0022857">
    <property type="term" value="F:transmembrane transporter activity"/>
    <property type="evidence" value="ECO:0007669"/>
    <property type="project" value="InterPro"/>
</dbReference>
<feature type="signal peptide" evidence="1">
    <location>
        <begin position="1"/>
        <end position="24"/>
    </location>
</feature>
<dbReference type="RefSeq" id="WP_111320301.1">
    <property type="nucleotide sequence ID" value="NZ_BIFX01000001.1"/>
</dbReference>
<dbReference type="SUPFAM" id="SSF53850">
    <property type="entry name" value="Periplasmic binding protein-like II"/>
    <property type="match status" value="1"/>
</dbReference>
<accession>A0A326UDS9</accession>
<protein>
    <submittedName>
        <fullName evidence="3">Osmoprotectant transport system substrate-binding protein</fullName>
    </submittedName>
</protein>
<dbReference type="GO" id="GO:0043190">
    <property type="term" value="C:ATP-binding cassette (ABC) transporter complex"/>
    <property type="evidence" value="ECO:0007669"/>
    <property type="project" value="InterPro"/>
</dbReference>
<sequence length="313" mass="33999">MFSIRSLKVKAGMVFLLVPLLILAACGANGNSGGEGNKGKLIVASKLDVEAQLMASMYTQLLQKAGYTVEEKPALGNSAIIFEAITSNKIDIYPEFTATGLNKLNIPSSYDPKKDYETVKKGFKDQYKLDWLEAAPLNDGYALCMGKDTAAKLGISTLSDLAGKTKDLILTAPSDSIEFIDSLAKTYKTLSTKDFKELKTVDYAIGFQSVESNKSQVTVCYGTDATVQKSGMIFLKDDKNGFPAFNPGPVVREDILKKYSDIPSILNPMAQHLTTEASIDLQTKVDAKSKEGMSKSQAIRTVAREFLQSKGLL</sequence>
<dbReference type="Pfam" id="PF04069">
    <property type="entry name" value="OpuAC"/>
    <property type="match status" value="1"/>
</dbReference>
<keyword evidence="1" id="KW-0732">Signal</keyword>
<comment type="caution">
    <text evidence="3">The sequence shown here is derived from an EMBL/GenBank/DDBJ whole genome shotgun (WGS) entry which is preliminary data.</text>
</comment>
<organism evidence="3 4">
    <name type="scientific">Thermosporothrix hazakensis</name>
    <dbReference type="NCBI Taxonomy" id="644383"/>
    <lineage>
        <taxon>Bacteria</taxon>
        <taxon>Bacillati</taxon>
        <taxon>Chloroflexota</taxon>
        <taxon>Ktedonobacteria</taxon>
        <taxon>Ktedonobacterales</taxon>
        <taxon>Thermosporotrichaceae</taxon>
        <taxon>Thermosporothrix</taxon>
    </lineage>
</organism>
<name>A0A326UDS9_THEHA</name>
<evidence type="ECO:0000259" key="2">
    <source>
        <dbReference type="Pfam" id="PF04069"/>
    </source>
</evidence>
<evidence type="ECO:0000313" key="3">
    <source>
        <dbReference type="EMBL" id="PZW32894.1"/>
    </source>
</evidence>
<dbReference type="Gene3D" id="3.40.190.10">
    <property type="entry name" value="Periplasmic binding protein-like II"/>
    <property type="match status" value="1"/>
</dbReference>
<dbReference type="Gene3D" id="3.40.190.120">
    <property type="entry name" value="Osmoprotection protein (prox), domain 2"/>
    <property type="match status" value="1"/>
</dbReference>
<reference evidence="3 4" key="1">
    <citation type="submission" date="2018-06" db="EMBL/GenBank/DDBJ databases">
        <title>Genomic Encyclopedia of Archaeal and Bacterial Type Strains, Phase II (KMG-II): from individual species to whole genera.</title>
        <authorList>
            <person name="Goeker M."/>
        </authorList>
    </citation>
    <scope>NUCLEOTIDE SEQUENCE [LARGE SCALE GENOMIC DNA]</scope>
    <source>
        <strain evidence="3 4">ATCC BAA-1881</strain>
    </source>
</reference>
<dbReference type="PROSITE" id="PS51257">
    <property type="entry name" value="PROKAR_LIPOPROTEIN"/>
    <property type="match status" value="1"/>
</dbReference>
<dbReference type="OrthoDB" id="9801163at2"/>
<dbReference type="InterPro" id="IPR007210">
    <property type="entry name" value="ABC_Gly_betaine_transp_sub-bd"/>
</dbReference>
<dbReference type="AlphaFoldDB" id="A0A326UDS9"/>
<feature type="chain" id="PRO_5016426233" evidence="1">
    <location>
        <begin position="25"/>
        <end position="313"/>
    </location>
</feature>